<protein>
    <submittedName>
        <fullName evidence="1">Uncharacterized protein</fullName>
    </submittedName>
</protein>
<dbReference type="AlphaFoldDB" id="A0A8X6I107"/>
<dbReference type="Proteomes" id="UP000887116">
    <property type="component" value="Unassembled WGS sequence"/>
</dbReference>
<gene>
    <name evidence="1" type="primary">NCL1_07648</name>
    <name evidence="1" type="ORF">TNCT_72871</name>
</gene>
<proteinExistence type="predicted"/>
<evidence type="ECO:0000313" key="1">
    <source>
        <dbReference type="EMBL" id="GFR33453.1"/>
    </source>
</evidence>
<keyword evidence="2" id="KW-1185">Reference proteome</keyword>
<dbReference type="EMBL" id="BMAO01009813">
    <property type="protein sequence ID" value="GFR33453.1"/>
    <property type="molecule type" value="Genomic_DNA"/>
</dbReference>
<reference evidence="1" key="1">
    <citation type="submission" date="2020-07" db="EMBL/GenBank/DDBJ databases">
        <title>Multicomponent nature underlies the extraordinary mechanical properties of spider dragline silk.</title>
        <authorList>
            <person name="Kono N."/>
            <person name="Nakamura H."/>
            <person name="Mori M."/>
            <person name="Yoshida Y."/>
            <person name="Ohtoshi R."/>
            <person name="Malay A.D."/>
            <person name="Moran D.A.P."/>
            <person name="Tomita M."/>
            <person name="Numata K."/>
            <person name="Arakawa K."/>
        </authorList>
    </citation>
    <scope>NUCLEOTIDE SEQUENCE</scope>
</reference>
<comment type="caution">
    <text evidence="1">The sequence shown here is derived from an EMBL/GenBank/DDBJ whole genome shotgun (WGS) entry which is preliminary data.</text>
</comment>
<accession>A0A8X6I107</accession>
<feature type="non-terminal residue" evidence="1">
    <location>
        <position position="1"/>
    </location>
</feature>
<evidence type="ECO:0000313" key="2">
    <source>
        <dbReference type="Proteomes" id="UP000887116"/>
    </source>
</evidence>
<name>A0A8X6I107_TRICU</name>
<organism evidence="1 2">
    <name type="scientific">Trichonephila clavata</name>
    <name type="common">Joro spider</name>
    <name type="synonym">Nephila clavata</name>
    <dbReference type="NCBI Taxonomy" id="2740835"/>
    <lineage>
        <taxon>Eukaryota</taxon>
        <taxon>Metazoa</taxon>
        <taxon>Ecdysozoa</taxon>
        <taxon>Arthropoda</taxon>
        <taxon>Chelicerata</taxon>
        <taxon>Arachnida</taxon>
        <taxon>Araneae</taxon>
        <taxon>Araneomorphae</taxon>
        <taxon>Entelegynae</taxon>
        <taxon>Araneoidea</taxon>
        <taxon>Nephilidae</taxon>
        <taxon>Trichonephila</taxon>
    </lineage>
</organism>
<sequence length="175" mass="19799">SPTHLVGFTGRQRVSEASRNRQNRFKVHNMYTGYYQRMYWKRVEELMANDSVSEPERVLLSIGSLLADLCDVDSSFHKDYMASVDCIARVVDEEPTPECKHERMTIGTEFLNAVGLDDMDENQKADISCLETPATIACITTALQKYCGAAARRAILHIVREFKPMIQAECSSENV</sequence>